<keyword evidence="1 6" id="KW-0963">Cytoplasm</keyword>
<dbReference type="NCBIfam" id="NF008725">
    <property type="entry name" value="PRK11727.1"/>
    <property type="match status" value="1"/>
</dbReference>
<evidence type="ECO:0000256" key="2">
    <source>
        <dbReference type="ARBA" id="ARBA00022552"/>
    </source>
</evidence>
<comment type="similarity">
    <text evidence="6">Belongs to the methyltransferase superfamily. METTL16/RlmF family.</text>
</comment>
<keyword evidence="4 6" id="KW-0808">Transferase</keyword>
<evidence type="ECO:0000256" key="5">
    <source>
        <dbReference type="ARBA" id="ARBA00022691"/>
    </source>
</evidence>
<keyword evidence="3 6" id="KW-0489">Methyltransferase</keyword>
<keyword evidence="8" id="KW-1185">Reference proteome</keyword>
<evidence type="ECO:0000256" key="3">
    <source>
        <dbReference type="ARBA" id="ARBA00022603"/>
    </source>
</evidence>
<dbReference type="InterPro" id="IPR016909">
    <property type="entry name" value="rRNA_lsu_MeTfrase_F"/>
</dbReference>
<evidence type="ECO:0000256" key="6">
    <source>
        <dbReference type="HAMAP-Rule" id="MF_01848"/>
    </source>
</evidence>
<dbReference type="PIRSF" id="PIRSF029038">
    <property type="entry name" value="Mtase_YbiN_prd"/>
    <property type="match status" value="1"/>
</dbReference>
<dbReference type="Proteomes" id="UP001597032">
    <property type="component" value="Unassembled WGS sequence"/>
</dbReference>
<comment type="caution">
    <text evidence="7">The sequence shown here is derived from an EMBL/GenBank/DDBJ whole genome shotgun (WGS) entry which is preliminary data.</text>
</comment>
<protein>
    <recommendedName>
        <fullName evidence="6">Ribosomal RNA large subunit methyltransferase F</fullName>
        <ecNumber evidence="6">2.1.1.181</ecNumber>
    </recommendedName>
    <alternativeName>
        <fullName evidence="6">23S rRNA mA1618 methyltransferase</fullName>
    </alternativeName>
    <alternativeName>
        <fullName evidence="6">rRNA adenine N-6-methyltransferase</fullName>
    </alternativeName>
</protein>
<organism evidence="7 8">
    <name type="scientific">Lutibacter aestuarii</name>
    <dbReference type="NCBI Taxonomy" id="861111"/>
    <lineage>
        <taxon>Bacteria</taxon>
        <taxon>Pseudomonadati</taxon>
        <taxon>Bacteroidota</taxon>
        <taxon>Flavobacteriia</taxon>
        <taxon>Flavobacteriales</taxon>
        <taxon>Flavobacteriaceae</taxon>
        <taxon>Lutibacter</taxon>
    </lineage>
</organism>
<reference evidence="8" key="1">
    <citation type="journal article" date="2019" name="Int. J. Syst. Evol. Microbiol.">
        <title>The Global Catalogue of Microorganisms (GCM) 10K type strain sequencing project: providing services to taxonomists for standard genome sequencing and annotation.</title>
        <authorList>
            <consortium name="The Broad Institute Genomics Platform"/>
            <consortium name="The Broad Institute Genome Sequencing Center for Infectious Disease"/>
            <person name="Wu L."/>
            <person name="Ma J."/>
        </authorList>
    </citation>
    <scope>NUCLEOTIDE SEQUENCE [LARGE SCALE GENOMIC DNA]</scope>
    <source>
        <strain evidence="8">CCUG 60022</strain>
    </source>
</reference>
<sequence length="305" mass="34916">MAKIKKKQNLLHPRNKHQQGYNFTELVEIYPNLKQVVFTNNFGTTTIDFANAAAVKLLNTALLVKHYQINYWEFPNENLCPPIPGRVDYIHYLADLLNETRLINNVKILDIGTGATCIYPLLGNAEYGWSFVGTDIDKNSLAIVNNIVKTNKLSNQIKLKYQQNSAQILKGILTDNDKFSASMCNPPFYKSQEDAKEANLKKLKGLGKMNEGRNFSGKAQELWYKGGEKAFIHTYLYESSLFKTQCFWYTTLVSKKENAESMFPSLKKLGATEIKIIPMYQGNKVTRIIAWTFLTKEEQLKWETS</sequence>
<gene>
    <name evidence="6 7" type="primary">rlmF</name>
    <name evidence="7" type="ORF">ACFQZW_04990</name>
</gene>
<evidence type="ECO:0000256" key="4">
    <source>
        <dbReference type="ARBA" id="ARBA00022679"/>
    </source>
</evidence>
<name>A0ABW2Z4A0_9FLAO</name>
<dbReference type="PANTHER" id="PTHR13393">
    <property type="entry name" value="SAM-DEPENDENT METHYLTRANSFERASE"/>
    <property type="match status" value="1"/>
</dbReference>
<accession>A0ABW2Z4A0</accession>
<dbReference type="SUPFAM" id="SSF53335">
    <property type="entry name" value="S-adenosyl-L-methionine-dependent methyltransferases"/>
    <property type="match status" value="1"/>
</dbReference>
<dbReference type="EC" id="2.1.1.181" evidence="6"/>
<keyword evidence="5 6" id="KW-0949">S-adenosyl-L-methionine</keyword>
<comment type="function">
    <text evidence="6">Specifically methylates the adenine in position 1618 of 23S rRNA.</text>
</comment>
<proteinExistence type="inferred from homology"/>
<comment type="subcellular location">
    <subcellularLocation>
        <location evidence="6">Cytoplasm</location>
    </subcellularLocation>
</comment>
<evidence type="ECO:0000313" key="7">
    <source>
        <dbReference type="EMBL" id="MFD0761428.1"/>
    </source>
</evidence>
<dbReference type="RefSeq" id="WP_386781590.1">
    <property type="nucleotide sequence ID" value="NZ_JBHTIC010000006.1"/>
</dbReference>
<evidence type="ECO:0000313" key="8">
    <source>
        <dbReference type="Proteomes" id="UP001597032"/>
    </source>
</evidence>
<dbReference type="PANTHER" id="PTHR13393:SF0">
    <property type="entry name" value="RNA N6-ADENOSINE-METHYLTRANSFERASE METTL16"/>
    <property type="match status" value="1"/>
</dbReference>
<dbReference type="InterPro" id="IPR029063">
    <property type="entry name" value="SAM-dependent_MTases_sf"/>
</dbReference>
<dbReference type="HAMAP" id="MF_01848">
    <property type="entry name" value="23SrRNA_methyltr_F"/>
    <property type="match status" value="1"/>
</dbReference>
<evidence type="ECO:0000256" key="1">
    <source>
        <dbReference type="ARBA" id="ARBA00022490"/>
    </source>
</evidence>
<keyword evidence="2 6" id="KW-0698">rRNA processing</keyword>
<dbReference type="GO" id="GO:0052907">
    <property type="term" value="F:23S rRNA (adenine(1618)-N(6))-methyltransferase activity"/>
    <property type="evidence" value="ECO:0007669"/>
    <property type="project" value="UniProtKB-EC"/>
</dbReference>
<comment type="catalytic activity">
    <reaction evidence="6">
        <text>adenosine(1618) in 23S rRNA + S-adenosyl-L-methionine = N(6)-methyladenosine(1618) in 23S rRNA + S-adenosyl-L-homocysteine + H(+)</text>
        <dbReference type="Rhea" id="RHEA:16497"/>
        <dbReference type="Rhea" id="RHEA-COMP:10229"/>
        <dbReference type="Rhea" id="RHEA-COMP:10231"/>
        <dbReference type="ChEBI" id="CHEBI:15378"/>
        <dbReference type="ChEBI" id="CHEBI:57856"/>
        <dbReference type="ChEBI" id="CHEBI:59789"/>
        <dbReference type="ChEBI" id="CHEBI:74411"/>
        <dbReference type="ChEBI" id="CHEBI:74449"/>
        <dbReference type="EC" id="2.1.1.181"/>
    </reaction>
</comment>
<dbReference type="EMBL" id="JBHTIC010000006">
    <property type="protein sequence ID" value="MFD0761428.1"/>
    <property type="molecule type" value="Genomic_DNA"/>
</dbReference>
<dbReference type="Gene3D" id="3.40.50.150">
    <property type="entry name" value="Vaccinia Virus protein VP39"/>
    <property type="match status" value="1"/>
</dbReference>
<dbReference type="InterPro" id="IPR010286">
    <property type="entry name" value="METTL16/RlmF"/>
</dbReference>
<dbReference type="Pfam" id="PF05971">
    <property type="entry name" value="Methyltransf_10"/>
    <property type="match status" value="1"/>
</dbReference>